<comment type="caution">
    <text evidence="1">The sequence shown here is derived from an EMBL/GenBank/DDBJ whole genome shotgun (WGS) entry which is preliminary data.</text>
</comment>
<evidence type="ECO:0000313" key="1">
    <source>
        <dbReference type="EMBL" id="KAJ5115715.1"/>
    </source>
</evidence>
<reference evidence="1" key="1">
    <citation type="submission" date="2022-11" db="EMBL/GenBank/DDBJ databases">
        <authorList>
            <person name="Petersen C."/>
        </authorList>
    </citation>
    <scope>NUCLEOTIDE SEQUENCE</scope>
    <source>
        <strain evidence="1">IBT 30069</strain>
    </source>
</reference>
<keyword evidence="2" id="KW-1185">Reference proteome</keyword>
<protein>
    <submittedName>
        <fullName evidence="1">Uncharacterized protein</fullName>
    </submittedName>
</protein>
<accession>A0A9W9KRS6</accession>
<name>A0A9W9KRS6_9EURO</name>
<reference evidence="1" key="2">
    <citation type="journal article" date="2023" name="IMA Fungus">
        <title>Comparative genomic study of the Penicillium genus elucidates a diverse pangenome and 15 lateral gene transfer events.</title>
        <authorList>
            <person name="Petersen C."/>
            <person name="Sorensen T."/>
            <person name="Nielsen M.R."/>
            <person name="Sondergaard T.E."/>
            <person name="Sorensen J.L."/>
            <person name="Fitzpatrick D.A."/>
            <person name="Frisvad J.C."/>
            <person name="Nielsen K.L."/>
        </authorList>
    </citation>
    <scope>NUCLEOTIDE SEQUENCE</scope>
    <source>
        <strain evidence="1">IBT 30069</strain>
    </source>
</reference>
<sequence length="181" mass="20448">MVEKLEYKQGLRDAINGLAAALKVKGNILVDSEITTLTTLGVAYWDDTLATGITGCYNGTTWTVRWDWDPVKLSHINTQYGSQKTAYLEQSKADYLARQNLPEAERDSDRGFRMFTVTLKKVTEDAEWRKDIWDSRGRDLAYKRDAKFPFPLANIVSVNLESVWESKSPLIPAFATPHGSV</sequence>
<gene>
    <name evidence="1" type="ORF">N7456_000063</name>
</gene>
<organism evidence="1 2">
    <name type="scientific">Penicillium angulare</name>
    <dbReference type="NCBI Taxonomy" id="116970"/>
    <lineage>
        <taxon>Eukaryota</taxon>
        <taxon>Fungi</taxon>
        <taxon>Dikarya</taxon>
        <taxon>Ascomycota</taxon>
        <taxon>Pezizomycotina</taxon>
        <taxon>Eurotiomycetes</taxon>
        <taxon>Eurotiomycetidae</taxon>
        <taxon>Eurotiales</taxon>
        <taxon>Aspergillaceae</taxon>
        <taxon>Penicillium</taxon>
    </lineage>
</organism>
<dbReference type="AlphaFoldDB" id="A0A9W9KRS6"/>
<proteinExistence type="predicted"/>
<evidence type="ECO:0000313" key="2">
    <source>
        <dbReference type="Proteomes" id="UP001149165"/>
    </source>
</evidence>
<dbReference type="Proteomes" id="UP001149165">
    <property type="component" value="Unassembled WGS sequence"/>
</dbReference>
<dbReference type="EMBL" id="JAPQKH010000001">
    <property type="protein sequence ID" value="KAJ5115715.1"/>
    <property type="molecule type" value="Genomic_DNA"/>
</dbReference>